<protein>
    <submittedName>
        <fullName evidence="2">Uncharacterized protein</fullName>
    </submittedName>
</protein>
<dbReference type="AlphaFoldDB" id="A0A163C8V9"/>
<accession>A0A163C8V9</accession>
<dbReference type="Pfam" id="PF06985">
    <property type="entry name" value="HET"/>
    <property type="match status" value="1"/>
</dbReference>
<dbReference type="EMBL" id="JYNV01000221">
    <property type="protein sequence ID" value="KZM22288.1"/>
    <property type="molecule type" value="Genomic_DNA"/>
</dbReference>
<evidence type="ECO:0000313" key="2">
    <source>
        <dbReference type="EMBL" id="KZM22288.1"/>
    </source>
</evidence>
<feature type="region of interest" description="Disordered" evidence="1">
    <location>
        <begin position="20"/>
        <end position="56"/>
    </location>
</feature>
<name>A0A163C8V9_DIDRA</name>
<gene>
    <name evidence="2" type="ORF">ST47_g6567</name>
</gene>
<dbReference type="InterPro" id="IPR010730">
    <property type="entry name" value="HET"/>
</dbReference>
<evidence type="ECO:0000256" key="1">
    <source>
        <dbReference type="SAM" id="MobiDB-lite"/>
    </source>
</evidence>
<dbReference type="OrthoDB" id="3477286at2759"/>
<dbReference type="STRING" id="5454.A0A163C8V9"/>
<feature type="compositionally biased region" description="Basic and acidic residues" evidence="1">
    <location>
        <begin position="28"/>
        <end position="38"/>
    </location>
</feature>
<sequence length="604" mass="68003">MDAASTNTSGQRAFLRTCSKTISPPKNLKHETEEVHDGPRKRRRHAADLDNETSTKTDNFYSPVNHAFYAEHPYRSLDASKRGIRLLKVSRNAMTGERNFTLTEEIPLAVARDTYTAISYCAGDPKDTRKLLVNGLEFNAFASLARAIDETCHYCEVEHDEAHPVLWTDQICINQSNLAERSHQVSMMYDVYENARAVAICLSTSDTGNTESPAIRWLKDIHNHIPALLEFEEDVESSAWPLKWNPDVPENKFESNLEENAPGHEIFREFTQLFRSKANDREFSRGQLGFFDLLQARWWSRAWVVQEFVACRNATFITGYEHTPWMSLATVVSALAALQFATSPKSWSLYSPSTSVDGAKREFKLLDSEVVASSTISLKMCSNPGQPKSTLGSMLHLLDPKRRAASDPRDLVYAFLGLADPGYAIKPDYSSNNSLANVLLRAACRIIQYERSLELLLFALPRSHDLSLPSWVPDWTNLTTDAGSRPQGCHAFAWRDPEAKFVSNNTVLEVTGFPLGTVCKKQPLSSFCHIFDKYRVARGCYIHVGDEVADGDQPWILFGVGSVFVLRKVKTTFRLICKARVEGPSRKEYVVGSKTCKPERVRIS</sequence>
<dbReference type="PANTHER" id="PTHR24148:SF73">
    <property type="entry name" value="HET DOMAIN PROTEIN (AFU_ORTHOLOGUE AFUA_8G01020)"/>
    <property type="match status" value="1"/>
</dbReference>
<organism evidence="2 3">
    <name type="scientific">Didymella rabiei</name>
    <name type="common">Chickpea ascochyta blight fungus</name>
    <name type="synonym">Mycosphaerella rabiei</name>
    <dbReference type="NCBI Taxonomy" id="5454"/>
    <lineage>
        <taxon>Eukaryota</taxon>
        <taxon>Fungi</taxon>
        <taxon>Dikarya</taxon>
        <taxon>Ascomycota</taxon>
        <taxon>Pezizomycotina</taxon>
        <taxon>Dothideomycetes</taxon>
        <taxon>Pleosporomycetidae</taxon>
        <taxon>Pleosporales</taxon>
        <taxon>Pleosporineae</taxon>
        <taxon>Didymellaceae</taxon>
        <taxon>Ascochyta</taxon>
    </lineage>
</organism>
<dbReference type="Proteomes" id="UP000076837">
    <property type="component" value="Unassembled WGS sequence"/>
</dbReference>
<dbReference type="InterPro" id="IPR052895">
    <property type="entry name" value="HetReg/Transcr_Mod"/>
</dbReference>
<dbReference type="PANTHER" id="PTHR24148">
    <property type="entry name" value="ANKYRIN REPEAT DOMAIN-CONTAINING PROTEIN 39 HOMOLOG-RELATED"/>
    <property type="match status" value="1"/>
</dbReference>
<evidence type="ECO:0000313" key="3">
    <source>
        <dbReference type="Proteomes" id="UP000076837"/>
    </source>
</evidence>
<reference evidence="2 3" key="1">
    <citation type="journal article" date="2016" name="Sci. Rep.">
        <title>Draft genome sequencing and secretome analysis of fungal phytopathogen Ascochyta rabiei provides insight into the necrotrophic effector repertoire.</title>
        <authorList>
            <person name="Verma S."/>
            <person name="Gazara R.K."/>
            <person name="Nizam S."/>
            <person name="Parween S."/>
            <person name="Chattopadhyay D."/>
            <person name="Verma P.K."/>
        </authorList>
    </citation>
    <scope>NUCLEOTIDE SEQUENCE [LARGE SCALE GENOMIC DNA]</scope>
    <source>
        <strain evidence="2 3">ArDII</strain>
    </source>
</reference>
<proteinExistence type="predicted"/>
<keyword evidence="3" id="KW-1185">Reference proteome</keyword>
<comment type="caution">
    <text evidence="2">The sequence shown here is derived from an EMBL/GenBank/DDBJ whole genome shotgun (WGS) entry which is preliminary data.</text>
</comment>